<keyword evidence="1" id="KW-0472">Membrane</keyword>
<dbReference type="RefSeq" id="WP_123897572.1">
    <property type="nucleotide sequence ID" value="NZ_RPFJ01000011.1"/>
</dbReference>
<sequence>MKKLALLILTVTLVSSCVSKKVYTELEEKYDKLRGNHEALFNENQNLIDQKKELEAERLKLQSELANLEEEKERITNAVNQLEEKKNRLEAEYKNLANDSEQQLSAKAEENRKLLVELQEKEAKLAAESDRLAELQSQLSERSARVDQLESLIAAKEAAMQQLKDAVSAALQGFEGKGLTVERKNGKVYVSMENKLLFSSGSWAVNSEGRRAVNNLAEVLTQNPEIDVLIEGHTDDVPYGGKGVLIDNWDLSTKRATAIVRILVDNNVDPKQVTAAGRSKFMPVASNATSAGKAKNRRIEIILAPNLDAINELLEE</sequence>
<evidence type="ECO:0000259" key="3">
    <source>
        <dbReference type="PROSITE" id="PS51123"/>
    </source>
</evidence>
<dbReference type="Gene3D" id="3.30.1330.60">
    <property type="entry name" value="OmpA-like domain"/>
    <property type="match status" value="1"/>
</dbReference>
<dbReference type="EMBL" id="RPFJ01000011">
    <property type="protein sequence ID" value="RPD96423.1"/>
    <property type="molecule type" value="Genomic_DNA"/>
</dbReference>
<dbReference type="Gene3D" id="1.20.5.1000">
    <property type="entry name" value="arf6 gtpase in complex with a specific effector, jip4"/>
    <property type="match status" value="1"/>
</dbReference>
<protein>
    <submittedName>
        <fullName evidence="4">Cell envelope biogenesis protein OmpA</fullName>
    </submittedName>
</protein>
<dbReference type="InterPro" id="IPR006665">
    <property type="entry name" value="OmpA-like"/>
</dbReference>
<keyword evidence="5" id="KW-1185">Reference proteome</keyword>
<keyword evidence="2" id="KW-0175">Coiled coil</keyword>
<dbReference type="Proteomes" id="UP000270856">
    <property type="component" value="Unassembled WGS sequence"/>
</dbReference>
<feature type="domain" description="OmpA-like" evidence="3">
    <location>
        <begin position="185"/>
        <end position="307"/>
    </location>
</feature>
<dbReference type="SUPFAM" id="SSF103088">
    <property type="entry name" value="OmpA-like"/>
    <property type="match status" value="1"/>
</dbReference>
<proteinExistence type="predicted"/>
<evidence type="ECO:0000256" key="1">
    <source>
        <dbReference type="PROSITE-ProRule" id="PRU00473"/>
    </source>
</evidence>
<evidence type="ECO:0000313" key="4">
    <source>
        <dbReference type="EMBL" id="RPD96423.1"/>
    </source>
</evidence>
<dbReference type="InterPro" id="IPR036737">
    <property type="entry name" value="OmpA-like_sf"/>
</dbReference>
<dbReference type="OrthoDB" id="9815217at2"/>
<gene>
    <name evidence="4" type="ORF">EGM88_08620</name>
</gene>
<dbReference type="PROSITE" id="PS51123">
    <property type="entry name" value="OMPA_2"/>
    <property type="match status" value="1"/>
</dbReference>
<evidence type="ECO:0000313" key="5">
    <source>
        <dbReference type="Proteomes" id="UP000270856"/>
    </source>
</evidence>
<organism evidence="4 5">
    <name type="scientific">Aureibaculum marinum</name>
    <dbReference type="NCBI Taxonomy" id="2487930"/>
    <lineage>
        <taxon>Bacteria</taxon>
        <taxon>Pseudomonadati</taxon>
        <taxon>Bacteroidota</taxon>
        <taxon>Flavobacteriia</taxon>
        <taxon>Flavobacteriales</taxon>
        <taxon>Flavobacteriaceae</taxon>
        <taxon>Aureibaculum</taxon>
    </lineage>
</organism>
<dbReference type="PANTHER" id="PTHR30329">
    <property type="entry name" value="STATOR ELEMENT OF FLAGELLAR MOTOR COMPLEX"/>
    <property type="match status" value="1"/>
</dbReference>
<dbReference type="GO" id="GO:0016020">
    <property type="term" value="C:membrane"/>
    <property type="evidence" value="ECO:0007669"/>
    <property type="project" value="UniProtKB-UniRule"/>
</dbReference>
<dbReference type="CDD" id="cd07185">
    <property type="entry name" value="OmpA_C-like"/>
    <property type="match status" value="1"/>
</dbReference>
<dbReference type="InterPro" id="IPR050330">
    <property type="entry name" value="Bact_OuterMem_StrucFunc"/>
</dbReference>
<dbReference type="PANTHER" id="PTHR30329:SF21">
    <property type="entry name" value="LIPOPROTEIN YIAD-RELATED"/>
    <property type="match status" value="1"/>
</dbReference>
<dbReference type="AlphaFoldDB" id="A0A3N4PA93"/>
<name>A0A3N4PA93_9FLAO</name>
<dbReference type="Pfam" id="PF00691">
    <property type="entry name" value="OmpA"/>
    <property type="match status" value="1"/>
</dbReference>
<feature type="coiled-coil region" evidence="2">
    <location>
        <begin position="23"/>
        <end position="166"/>
    </location>
</feature>
<accession>A0A3N4PA93</accession>
<dbReference type="PROSITE" id="PS51257">
    <property type="entry name" value="PROKAR_LIPOPROTEIN"/>
    <property type="match status" value="1"/>
</dbReference>
<evidence type="ECO:0000256" key="2">
    <source>
        <dbReference type="SAM" id="Coils"/>
    </source>
</evidence>
<comment type="caution">
    <text evidence="4">The sequence shown here is derived from an EMBL/GenBank/DDBJ whole genome shotgun (WGS) entry which is preliminary data.</text>
</comment>
<reference evidence="4 5" key="1">
    <citation type="submission" date="2018-11" db="EMBL/GenBank/DDBJ databases">
        <title>Aureibaculum marinum gen. nov., sp. nov., a member of the family Flavobacteriaceae isolated from the Bohai Sea.</title>
        <authorList>
            <person name="Ji X."/>
        </authorList>
    </citation>
    <scope>NUCLEOTIDE SEQUENCE [LARGE SCALE GENOMIC DNA]</scope>
    <source>
        <strain evidence="4 5">BH-SD17</strain>
    </source>
</reference>